<evidence type="ECO:0000256" key="5">
    <source>
        <dbReference type="SAM" id="SignalP"/>
    </source>
</evidence>
<dbReference type="Gene3D" id="1.10.760.10">
    <property type="entry name" value="Cytochrome c-like domain"/>
    <property type="match status" value="1"/>
</dbReference>
<evidence type="ECO:0000313" key="8">
    <source>
        <dbReference type="Proteomes" id="UP000298588"/>
    </source>
</evidence>
<feature type="chain" id="PRO_5020716115" evidence="5">
    <location>
        <begin position="21"/>
        <end position="118"/>
    </location>
</feature>
<dbReference type="SUPFAM" id="SSF46626">
    <property type="entry name" value="Cytochrome c"/>
    <property type="match status" value="1"/>
</dbReference>
<dbReference type="GO" id="GO:0020037">
    <property type="term" value="F:heme binding"/>
    <property type="evidence" value="ECO:0007669"/>
    <property type="project" value="InterPro"/>
</dbReference>
<dbReference type="EMBL" id="CP039865">
    <property type="protein sequence ID" value="QCK86660.1"/>
    <property type="molecule type" value="Genomic_DNA"/>
</dbReference>
<keyword evidence="5" id="KW-0732">Signal</keyword>
<keyword evidence="2 4" id="KW-0479">Metal-binding</keyword>
<protein>
    <submittedName>
        <fullName evidence="7">Cytochrome c</fullName>
    </submittedName>
</protein>
<feature type="domain" description="Cytochrome c" evidence="6">
    <location>
        <begin position="29"/>
        <end position="110"/>
    </location>
</feature>
<evidence type="ECO:0000256" key="2">
    <source>
        <dbReference type="ARBA" id="ARBA00022723"/>
    </source>
</evidence>
<dbReference type="RefSeq" id="WP_137099991.1">
    <property type="nucleotide sequence ID" value="NZ_CP039865.1"/>
</dbReference>
<evidence type="ECO:0000256" key="1">
    <source>
        <dbReference type="ARBA" id="ARBA00022617"/>
    </source>
</evidence>
<evidence type="ECO:0000313" key="7">
    <source>
        <dbReference type="EMBL" id="QCK86660.1"/>
    </source>
</evidence>
<dbReference type="InterPro" id="IPR009056">
    <property type="entry name" value="Cyt_c-like_dom"/>
</dbReference>
<proteinExistence type="predicted"/>
<evidence type="ECO:0000259" key="6">
    <source>
        <dbReference type="PROSITE" id="PS51007"/>
    </source>
</evidence>
<organism evidence="7 8">
    <name type="scientific">Phreatobacter aquaticus</name>
    <dbReference type="NCBI Taxonomy" id="2570229"/>
    <lineage>
        <taxon>Bacteria</taxon>
        <taxon>Pseudomonadati</taxon>
        <taxon>Pseudomonadota</taxon>
        <taxon>Alphaproteobacteria</taxon>
        <taxon>Hyphomicrobiales</taxon>
        <taxon>Phreatobacteraceae</taxon>
        <taxon>Phreatobacter</taxon>
    </lineage>
</organism>
<keyword evidence="1 4" id="KW-0349">Heme</keyword>
<evidence type="ECO:0000256" key="4">
    <source>
        <dbReference type="PROSITE-ProRule" id="PRU00433"/>
    </source>
</evidence>
<accession>A0A4D7QFF1</accession>
<keyword evidence="8" id="KW-1185">Reference proteome</keyword>
<dbReference type="Proteomes" id="UP000298588">
    <property type="component" value="Chromosome"/>
</dbReference>
<name>A0A4D7QFF1_9HYPH</name>
<dbReference type="GO" id="GO:0009055">
    <property type="term" value="F:electron transfer activity"/>
    <property type="evidence" value="ECO:0007669"/>
    <property type="project" value="InterPro"/>
</dbReference>
<dbReference type="GO" id="GO:0046872">
    <property type="term" value="F:metal ion binding"/>
    <property type="evidence" value="ECO:0007669"/>
    <property type="project" value="UniProtKB-KW"/>
</dbReference>
<dbReference type="InterPro" id="IPR036909">
    <property type="entry name" value="Cyt_c-like_dom_sf"/>
</dbReference>
<evidence type="ECO:0000256" key="3">
    <source>
        <dbReference type="ARBA" id="ARBA00023004"/>
    </source>
</evidence>
<keyword evidence="3 4" id="KW-0408">Iron</keyword>
<sequence>MVRFGALALVFLALSPPAEASDRRHRQNALIERGRTLVRENCSRCHAIDRTGTSTFQGAPVFRELWRRYPVDVLEEALAEGFSAGHPAMPEFTFSGEGAAAIVAYLISIQTRPLPRPR</sequence>
<dbReference type="OrthoDB" id="7363829at2"/>
<dbReference type="AlphaFoldDB" id="A0A4D7QFF1"/>
<dbReference type="PROSITE" id="PS51007">
    <property type="entry name" value="CYTC"/>
    <property type="match status" value="1"/>
</dbReference>
<dbReference type="KEGG" id="paqt:E8L99_13270"/>
<dbReference type="Pfam" id="PF13442">
    <property type="entry name" value="Cytochrome_CBB3"/>
    <property type="match status" value="1"/>
</dbReference>
<reference evidence="7 8" key="1">
    <citation type="submission" date="2019-04" db="EMBL/GenBank/DDBJ databases">
        <title>Phreatobacter aquaticus sp. nov.</title>
        <authorList>
            <person name="Choi A."/>
            <person name="Baek K."/>
        </authorList>
    </citation>
    <scope>NUCLEOTIDE SEQUENCE [LARGE SCALE GENOMIC DNA]</scope>
    <source>
        <strain evidence="7 8">NMCR1094</strain>
    </source>
</reference>
<feature type="signal peptide" evidence="5">
    <location>
        <begin position="1"/>
        <end position="20"/>
    </location>
</feature>
<gene>
    <name evidence="7" type="ORF">E8L99_13270</name>
</gene>